<name>A0A317JNV9_9BACT</name>
<dbReference type="Proteomes" id="UP000246104">
    <property type="component" value="Unassembled WGS sequence"/>
</dbReference>
<sequence length="399" mass="43711">MNVYQYKAKTKKNETIFGKVEAADIKEASSVLRERGLFVISVTQYQESGLKRLLNYSRVGSNDLVNFTRQLSTMITAGLPLTDALTILESQSSPAMQKVINSIRLDVEGGLTFAKALEKNPKIFNTVYRSLIHAGESAGVLDKVLSRLADTLEKQKEFRAKTGGALIYPAIVMIAMVIVGFIMMVFVVPQLTSMYKDFGAALPAPTQILINISSFMTSFWYLFVAGGVGGGFAFQAYKKTPGGRLAIDRLKLKIPIFGELASKIALVELTRTLSLLVSAGISLLVALEISLDALDNRVYRDAMEKVIKSVEKGQSFSAALSRTDEFPILMNQMVSVGEETGKLDEVLFKLSNYFESESEHAVKGLTSAMEPLIMIVLGLGVGFLVIAIILPIYDLTNQF</sequence>
<keyword evidence="7 8" id="KW-0472">Membrane</keyword>
<dbReference type="Pfam" id="PF00482">
    <property type="entry name" value="T2SSF"/>
    <property type="match status" value="2"/>
</dbReference>
<dbReference type="Gene3D" id="1.20.81.30">
    <property type="entry name" value="Type II secretion system (T2SS), domain F"/>
    <property type="match status" value="2"/>
</dbReference>
<evidence type="ECO:0000256" key="2">
    <source>
        <dbReference type="ARBA" id="ARBA00005745"/>
    </source>
</evidence>
<evidence type="ECO:0000313" key="11">
    <source>
        <dbReference type="Proteomes" id="UP000246104"/>
    </source>
</evidence>
<comment type="caution">
    <text evidence="10">The sequence shown here is derived from an EMBL/GenBank/DDBJ whole genome shotgun (WGS) entry which is preliminary data.</text>
</comment>
<keyword evidence="6 8" id="KW-1133">Transmembrane helix</keyword>
<evidence type="ECO:0000256" key="5">
    <source>
        <dbReference type="ARBA" id="ARBA00022692"/>
    </source>
</evidence>
<dbReference type="PANTHER" id="PTHR30012:SF0">
    <property type="entry name" value="TYPE II SECRETION SYSTEM PROTEIN F-RELATED"/>
    <property type="match status" value="1"/>
</dbReference>
<dbReference type="EMBL" id="PSRQ01000053">
    <property type="protein sequence ID" value="PWU22882.1"/>
    <property type="molecule type" value="Genomic_DNA"/>
</dbReference>
<evidence type="ECO:0000313" key="10">
    <source>
        <dbReference type="EMBL" id="PWU22882.1"/>
    </source>
</evidence>
<dbReference type="AlphaFoldDB" id="A0A317JNV9"/>
<comment type="similarity">
    <text evidence="2">Belongs to the GSP F family.</text>
</comment>
<dbReference type="InterPro" id="IPR018076">
    <property type="entry name" value="T2SS_GspF_dom"/>
</dbReference>
<proteinExistence type="inferred from homology"/>
<evidence type="ECO:0000256" key="1">
    <source>
        <dbReference type="ARBA" id="ARBA00004429"/>
    </source>
</evidence>
<keyword evidence="4" id="KW-0997">Cell inner membrane</keyword>
<feature type="domain" description="Type II secretion system protein GspF" evidence="9">
    <location>
        <begin position="67"/>
        <end position="189"/>
    </location>
</feature>
<dbReference type="GO" id="GO:0005886">
    <property type="term" value="C:plasma membrane"/>
    <property type="evidence" value="ECO:0007669"/>
    <property type="project" value="UniProtKB-SubCell"/>
</dbReference>
<keyword evidence="3" id="KW-1003">Cell membrane</keyword>
<evidence type="ECO:0000256" key="4">
    <source>
        <dbReference type="ARBA" id="ARBA00022519"/>
    </source>
</evidence>
<dbReference type="InterPro" id="IPR042094">
    <property type="entry name" value="T2SS_GspF_sf"/>
</dbReference>
<gene>
    <name evidence="10" type="ORF">C5B42_04840</name>
</gene>
<comment type="subcellular location">
    <subcellularLocation>
        <location evidence="1">Cell inner membrane</location>
        <topology evidence="1">Multi-pass membrane protein</topology>
    </subcellularLocation>
</comment>
<accession>A0A317JNV9</accession>
<evidence type="ECO:0000256" key="6">
    <source>
        <dbReference type="ARBA" id="ARBA00022989"/>
    </source>
</evidence>
<keyword evidence="5 8" id="KW-0812">Transmembrane</keyword>
<evidence type="ECO:0000256" key="3">
    <source>
        <dbReference type="ARBA" id="ARBA00022475"/>
    </source>
</evidence>
<feature type="transmembrane region" description="Helical" evidence="8">
    <location>
        <begin position="208"/>
        <end position="234"/>
    </location>
</feature>
<evidence type="ECO:0000259" key="9">
    <source>
        <dbReference type="Pfam" id="PF00482"/>
    </source>
</evidence>
<dbReference type="GO" id="GO:0015628">
    <property type="term" value="P:protein secretion by the type II secretion system"/>
    <property type="evidence" value="ECO:0007669"/>
    <property type="project" value="TreeGrafter"/>
</dbReference>
<evidence type="ECO:0000256" key="7">
    <source>
        <dbReference type="ARBA" id="ARBA00023136"/>
    </source>
</evidence>
<protein>
    <recommendedName>
        <fullName evidence="9">Type II secretion system protein GspF domain-containing protein</fullName>
    </recommendedName>
</protein>
<feature type="domain" description="Type II secretion system protein GspF" evidence="9">
    <location>
        <begin position="270"/>
        <end position="391"/>
    </location>
</feature>
<evidence type="ECO:0000256" key="8">
    <source>
        <dbReference type="SAM" id="Phobius"/>
    </source>
</evidence>
<dbReference type="InterPro" id="IPR003004">
    <property type="entry name" value="GspF/PilC"/>
</dbReference>
<feature type="transmembrane region" description="Helical" evidence="8">
    <location>
        <begin position="165"/>
        <end position="188"/>
    </location>
</feature>
<organism evidence="10 11">
    <name type="scientific">Candidatus Cerribacteria bacterium 'Amazon FNV 2010 28 9'</name>
    <dbReference type="NCBI Taxonomy" id="2081795"/>
    <lineage>
        <taxon>Bacteria</taxon>
        <taxon>Candidatus Cerribacteria</taxon>
    </lineage>
</organism>
<feature type="transmembrane region" description="Helical" evidence="8">
    <location>
        <begin position="372"/>
        <end position="393"/>
    </location>
</feature>
<reference evidence="10 11" key="1">
    <citation type="submission" date="2018-02" db="EMBL/GenBank/DDBJ databases">
        <title>Genomic Reconstructions from Amazon Rainforest and Pasture Soil Reveal Novel Insights into the Physiology of Candidate Phyla in Tropical Sites.</title>
        <authorList>
            <person name="Kroeger M.E."/>
            <person name="Delmont T."/>
            <person name="Eren A.M."/>
            <person name="Guo J."/>
            <person name="Meyer K.M."/>
            <person name="Khan K."/>
            <person name="Rodrigues J.L.M."/>
            <person name="Bohannan B.J.M."/>
            <person name="Tringe S."/>
            <person name="Borges C.D."/>
            <person name="Tiedje J."/>
            <person name="Tsai S.M."/>
            <person name="Nusslein K."/>
        </authorList>
    </citation>
    <scope>NUCLEOTIDE SEQUENCE [LARGE SCALE GENOMIC DNA]</scope>
    <source>
        <strain evidence="10">Amazon FNV 2010 28 9</strain>
    </source>
</reference>
<dbReference type="PRINTS" id="PR00812">
    <property type="entry name" value="BCTERIALGSPF"/>
</dbReference>
<dbReference type="FunFam" id="1.20.81.30:FF:000001">
    <property type="entry name" value="Type II secretion system protein F"/>
    <property type="match status" value="2"/>
</dbReference>
<dbReference type="PANTHER" id="PTHR30012">
    <property type="entry name" value="GENERAL SECRETION PATHWAY PROTEIN"/>
    <property type="match status" value="1"/>
</dbReference>